<dbReference type="InterPro" id="IPR044946">
    <property type="entry name" value="Restrct_endonuc_typeI_TRD_sf"/>
</dbReference>
<dbReference type="Proteomes" id="UP001569175">
    <property type="component" value="Unassembled WGS sequence"/>
</dbReference>
<dbReference type="RefSeq" id="WP_053085884.1">
    <property type="nucleotide sequence ID" value="NZ_JBGOOL010000128.1"/>
</dbReference>
<comment type="caution">
    <text evidence="5">The sequence shown here is derived from an EMBL/GenBank/DDBJ whole genome shotgun (WGS) entry which is preliminary data.</text>
</comment>
<gene>
    <name evidence="5" type="ORF">ACED57_23505</name>
</gene>
<keyword evidence="5" id="KW-0540">Nuclease</keyword>
<dbReference type="InterPro" id="IPR000055">
    <property type="entry name" value="Restrct_endonuc_typeI_TRD"/>
</dbReference>
<keyword evidence="5" id="KW-0255">Endonuclease</keyword>
<dbReference type="SUPFAM" id="SSF116734">
    <property type="entry name" value="DNA methylase specificity domain"/>
    <property type="match status" value="2"/>
</dbReference>
<comment type="similarity">
    <text evidence="1">Belongs to the type-I restriction system S methylase family.</text>
</comment>
<feature type="domain" description="Type I restriction modification DNA specificity" evidence="4">
    <location>
        <begin position="238"/>
        <end position="397"/>
    </location>
</feature>
<sequence length="433" mass="48530">MNCNSLGDLLAKGYIKIFTGPFGSALHKHEYIDEGVRVIPAEAIFSDGLNSTTFNHITLEKAQDLKRYRLQKGDIVFARRGAQACGRSALVGDKEEGSIAGTGLIYLRVWKKDLVVPEYLHLAVSSAKSLAWLKTHAIGATMPNLNNSVLCSLPLNLPSYEKQVEVVNGYYPIIKKIRVNTKLNQTLEEIIQAIFKSWFVDFDPVKAKMNGDQPEGMDAVTASLFPEKLVESELGLIPEGWEVKPLDKVAHFQNGLALQKFRPESEDDEFLPVLKIAQLRQGYCDGKEKARTDIKESCRVYDGDMIFSWSGSLMIDLWTGGNAALNQHLFKVTSEEYNLPLYLFWTKHHLVKFQQIAKDKAVTMGHIKRGHLSESLCVIPPKELRDKMDEVLMPLINQGLNLRLQSNQLAALRDTLLPKLLSGEIELAPQGNQ</sequence>
<dbReference type="EC" id="3.1.21.-" evidence="5"/>
<evidence type="ECO:0000256" key="3">
    <source>
        <dbReference type="ARBA" id="ARBA00023125"/>
    </source>
</evidence>
<proteinExistence type="inferred from homology"/>
<keyword evidence="2" id="KW-0680">Restriction system</keyword>
<feature type="domain" description="Type I restriction modification DNA specificity" evidence="4">
    <location>
        <begin position="56"/>
        <end position="189"/>
    </location>
</feature>
<dbReference type="GO" id="GO:0004519">
    <property type="term" value="F:endonuclease activity"/>
    <property type="evidence" value="ECO:0007669"/>
    <property type="project" value="UniProtKB-KW"/>
</dbReference>
<dbReference type="Gene3D" id="3.90.220.20">
    <property type="entry name" value="DNA methylase specificity domains"/>
    <property type="match status" value="2"/>
</dbReference>
<evidence type="ECO:0000313" key="5">
    <source>
        <dbReference type="EMBL" id="MEZ8056062.1"/>
    </source>
</evidence>
<name>A0ABV4KVE0_9VIBR</name>
<dbReference type="EMBL" id="JBGOOL010000128">
    <property type="protein sequence ID" value="MEZ8056062.1"/>
    <property type="molecule type" value="Genomic_DNA"/>
</dbReference>
<evidence type="ECO:0000259" key="4">
    <source>
        <dbReference type="Pfam" id="PF01420"/>
    </source>
</evidence>
<protein>
    <submittedName>
        <fullName evidence="5">Restriction endonuclease subunit S</fullName>
        <ecNumber evidence="5">3.1.21.-</ecNumber>
    </submittedName>
</protein>
<evidence type="ECO:0000256" key="2">
    <source>
        <dbReference type="ARBA" id="ARBA00022747"/>
    </source>
</evidence>
<keyword evidence="6" id="KW-1185">Reference proteome</keyword>
<dbReference type="PANTHER" id="PTHR30408:SF13">
    <property type="entry name" value="TYPE I RESTRICTION ENZYME HINDI SPECIFICITY SUBUNIT"/>
    <property type="match status" value="1"/>
</dbReference>
<organism evidence="5 6">
    <name type="scientific">Vibrio atlanticus</name>
    <dbReference type="NCBI Taxonomy" id="693153"/>
    <lineage>
        <taxon>Bacteria</taxon>
        <taxon>Pseudomonadati</taxon>
        <taxon>Pseudomonadota</taxon>
        <taxon>Gammaproteobacteria</taxon>
        <taxon>Vibrionales</taxon>
        <taxon>Vibrionaceae</taxon>
        <taxon>Vibrio</taxon>
    </lineage>
</organism>
<evidence type="ECO:0000256" key="1">
    <source>
        <dbReference type="ARBA" id="ARBA00010923"/>
    </source>
</evidence>
<keyword evidence="3" id="KW-0238">DNA-binding</keyword>
<accession>A0ABV4KVE0</accession>
<dbReference type="InterPro" id="IPR052021">
    <property type="entry name" value="Type-I_RS_S_subunit"/>
</dbReference>
<evidence type="ECO:0000313" key="6">
    <source>
        <dbReference type="Proteomes" id="UP001569175"/>
    </source>
</evidence>
<dbReference type="Pfam" id="PF01420">
    <property type="entry name" value="Methylase_S"/>
    <property type="match status" value="2"/>
</dbReference>
<dbReference type="PANTHER" id="PTHR30408">
    <property type="entry name" value="TYPE-1 RESTRICTION ENZYME ECOKI SPECIFICITY PROTEIN"/>
    <property type="match status" value="1"/>
</dbReference>
<dbReference type="GO" id="GO:0016787">
    <property type="term" value="F:hydrolase activity"/>
    <property type="evidence" value="ECO:0007669"/>
    <property type="project" value="UniProtKB-KW"/>
</dbReference>
<keyword evidence="5" id="KW-0378">Hydrolase</keyword>
<reference evidence="5 6" key="1">
    <citation type="submission" date="2024-06" db="EMBL/GenBank/DDBJ databases">
        <authorList>
            <person name="Steensen K."/>
            <person name="Seneca J."/>
            <person name="Bartlau N."/>
            <person name="Yu A.X."/>
            <person name="Polz M.F."/>
        </authorList>
    </citation>
    <scope>NUCLEOTIDE SEQUENCE [LARGE SCALE GENOMIC DNA]</scope>
    <source>
        <strain evidence="5 6">1F9</strain>
    </source>
</reference>